<sequence>MDTPVGSDFSLALYFIKNAAISFFSETDSFLENKENVTASSVKYFKCLLKVKRPALATSGSRTCSGTPKVSDHLQEHLQHLGHSTKSSQKQIVDLLYLMQFLHFTNGIF</sequence>
<proteinExistence type="predicted"/>
<comment type="caution">
    <text evidence="1">The sequence shown here is derived from an EMBL/GenBank/DDBJ whole genome shotgun (WGS) entry which is preliminary data.</text>
</comment>
<organism evidence="1 2">
    <name type="scientific">Araneus ventricosus</name>
    <name type="common">Orbweaver spider</name>
    <name type="synonym">Epeira ventricosa</name>
    <dbReference type="NCBI Taxonomy" id="182803"/>
    <lineage>
        <taxon>Eukaryota</taxon>
        <taxon>Metazoa</taxon>
        <taxon>Ecdysozoa</taxon>
        <taxon>Arthropoda</taxon>
        <taxon>Chelicerata</taxon>
        <taxon>Arachnida</taxon>
        <taxon>Araneae</taxon>
        <taxon>Araneomorphae</taxon>
        <taxon>Entelegynae</taxon>
        <taxon>Araneoidea</taxon>
        <taxon>Araneidae</taxon>
        <taxon>Araneus</taxon>
    </lineage>
</organism>
<gene>
    <name evidence="1" type="ORF">AVEN_252302_1</name>
</gene>
<protein>
    <submittedName>
        <fullName evidence="1">Uncharacterized protein</fullName>
    </submittedName>
</protein>
<name>A0A4Y2DRT3_ARAVE</name>
<evidence type="ECO:0000313" key="2">
    <source>
        <dbReference type="Proteomes" id="UP000499080"/>
    </source>
</evidence>
<accession>A0A4Y2DRT3</accession>
<keyword evidence="2" id="KW-1185">Reference proteome</keyword>
<dbReference type="EMBL" id="BGPR01000405">
    <property type="protein sequence ID" value="GBM18528.1"/>
    <property type="molecule type" value="Genomic_DNA"/>
</dbReference>
<evidence type="ECO:0000313" key="1">
    <source>
        <dbReference type="EMBL" id="GBM18528.1"/>
    </source>
</evidence>
<dbReference type="Proteomes" id="UP000499080">
    <property type="component" value="Unassembled WGS sequence"/>
</dbReference>
<reference evidence="1 2" key="1">
    <citation type="journal article" date="2019" name="Sci. Rep.">
        <title>Orb-weaving spider Araneus ventricosus genome elucidates the spidroin gene catalogue.</title>
        <authorList>
            <person name="Kono N."/>
            <person name="Nakamura H."/>
            <person name="Ohtoshi R."/>
            <person name="Moran D.A.P."/>
            <person name="Shinohara A."/>
            <person name="Yoshida Y."/>
            <person name="Fujiwara M."/>
            <person name="Mori M."/>
            <person name="Tomita M."/>
            <person name="Arakawa K."/>
        </authorList>
    </citation>
    <scope>NUCLEOTIDE SEQUENCE [LARGE SCALE GENOMIC DNA]</scope>
</reference>
<dbReference type="AlphaFoldDB" id="A0A4Y2DRT3"/>